<evidence type="ECO:0000256" key="10">
    <source>
        <dbReference type="ARBA" id="ARBA00022723"/>
    </source>
</evidence>
<feature type="transmembrane region" description="Helical" evidence="22">
    <location>
        <begin position="89"/>
        <end position="115"/>
    </location>
</feature>
<keyword evidence="8 22" id="KW-0812">Transmembrane</keyword>
<evidence type="ECO:0000256" key="15">
    <source>
        <dbReference type="ARBA" id="ARBA00023014"/>
    </source>
</evidence>
<dbReference type="InterPro" id="IPR014349">
    <property type="entry name" value="Rieske_Fe-S_prot"/>
</dbReference>
<dbReference type="OrthoDB" id="9802613at2"/>
<feature type="domain" description="Rieske" evidence="23">
    <location>
        <begin position="275"/>
        <end position="344"/>
    </location>
</feature>
<evidence type="ECO:0000313" key="25">
    <source>
        <dbReference type="Proteomes" id="UP000307768"/>
    </source>
</evidence>
<keyword evidence="7" id="KW-0679">Respiratory chain</keyword>
<evidence type="ECO:0000256" key="11">
    <source>
        <dbReference type="ARBA" id="ARBA00022982"/>
    </source>
</evidence>
<keyword evidence="11" id="KW-0249">Electron transport</keyword>
<evidence type="ECO:0000259" key="23">
    <source>
        <dbReference type="PROSITE" id="PS51296"/>
    </source>
</evidence>
<gene>
    <name evidence="24" type="ORF">FE697_007980</name>
</gene>
<dbReference type="Gene3D" id="2.102.10.10">
    <property type="entry name" value="Rieske [2Fe-2S] iron-sulphur domain"/>
    <property type="match status" value="1"/>
</dbReference>
<keyword evidence="16 22" id="KW-0472">Membrane</keyword>
<dbReference type="Proteomes" id="UP000307768">
    <property type="component" value="Unassembled WGS sequence"/>
</dbReference>
<evidence type="ECO:0000256" key="20">
    <source>
        <dbReference type="ARBA" id="ARBA00034078"/>
    </source>
</evidence>
<dbReference type="InterPro" id="IPR017941">
    <property type="entry name" value="Rieske_2Fe-2S"/>
</dbReference>
<keyword evidence="17" id="KW-1015">Disulfide bond</keyword>
<feature type="transmembrane region" description="Helical" evidence="22">
    <location>
        <begin position="162"/>
        <end position="182"/>
    </location>
</feature>
<dbReference type="GO" id="GO:0046872">
    <property type="term" value="F:metal ion binding"/>
    <property type="evidence" value="ECO:0007669"/>
    <property type="project" value="UniProtKB-KW"/>
</dbReference>
<evidence type="ECO:0000256" key="16">
    <source>
        <dbReference type="ARBA" id="ARBA00023136"/>
    </source>
</evidence>
<dbReference type="SUPFAM" id="SSF50022">
    <property type="entry name" value="ISP domain"/>
    <property type="match status" value="1"/>
</dbReference>
<keyword evidence="10" id="KW-0479">Metal-binding</keyword>
<feature type="compositionally biased region" description="Basic and acidic residues" evidence="21">
    <location>
        <begin position="1"/>
        <end position="30"/>
    </location>
</feature>
<evidence type="ECO:0000256" key="13">
    <source>
        <dbReference type="ARBA" id="ARBA00023002"/>
    </source>
</evidence>
<evidence type="ECO:0000256" key="2">
    <source>
        <dbReference type="ARBA" id="ARBA00004651"/>
    </source>
</evidence>
<keyword evidence="13" id="KW-0560">Oxidoreductase</keyword>
<evidence type="ECO:0000256" key="21">
    <source>
        <dbReference type="SAM" id="MobiDB-lite"/>
    </source>
</evidence>
<dbReference type="InterPro" id="IPR036922">
    <property type="entry name" value="Rieske_2Fe-2S_sf"/>
</dbReference>
<dbReference type="PRINTS" id="PR00162">
    <property type="entry name" value="RIESKE"/>
</dbReference>
<evidence type="ECO:0000256" key="17">
    <source>
        <dbReference type="ARBA" id="ARBA00023157"/>
    </source>
</evidence>
<evidence type="ECO:0000256" key="6">
    <source>
        <dbReference type="ARBA" id="ARBA00022475"/>
    </source>
</evidence>
<accession>A0A5Q6S014</accession>
<comment type="cofactor">
    <cofactor evidence="20">
        <name>[2Fe-2S] cluster</name>
        <dbReference type="ChEBI" id="CHEBI:190135"/>
    </cofactor>
</comment>
<proteinExistence type="inferred from homology"/>
<dbReference type="CDD" id="cd03467">
    <property type="entry name" value="Rieske"/>
    <property type="match status" value="1"/>
</dbReference>
<comment type="function">
    <text evidence="1">Iron-sulfur subunit of the cytochrome bc1 complex, an essential component of the respiratory electron transport chain required for ATP synthesis. The bc1 complex catalyzes the oxidation of menaquinol and the reduction of cytochrome c in the respiratory chain. The bc1 complex operates through a Q-cycle mechanism that couples electron transfer to generation of the proton gradient that drives ATP synthesis.</text>
</comment>
<dbReference type="AlphaFoldDB" id="A0A5Q6S014"/>
<name>A0A5Q6S014_9ACTN</name>
<sequence length="365" mass="39825">MSSESHDEQPRDAAHPTHDEIVAREGHDVEPAEPIDNPGLPEHLPRPTDVDPKLEKRAERQVAGMFTAAIVLAVGFCVAYFTVPKDAEIFGWFSLNLALGLTLGGALFLIGIGAIQWAKKLMADHEVIEMRHPARSSDEDREAALEAVDAGVDESGFGRRPLIRNSLIGAVAFLGLPAIVMLRDLGPLPGDKPFNTVWRKGMRVVNDVSGEPLSPGDIEVGQLVNAQPSVFFETDSHGHAVFHGTELLQAKAKASVIVVRIRPDDITPRKGQSNWDVDGIMVYSKICTHVGCPISLWEQQTHHLLCPCHQTTYDLADGGKVIFGPGHRPLPQLPLAVDEDGYLIATSDFREPVGPSFPEVHQNRD</sequence>
<dbReference type="PANTHER" id="PTHR10134">
    <property type="entry name" value="CYTOCHROME B-C1 COMPLEX SUBUNIT RIESKE, MITOCHONDRIAL"/>
    <property type="match status" value="1"/>
</dbReference>
<dbReference type="GO" id="GO:0051537">
    <property type="term" value="F:2 iron, 2 sulfur cluster binding"/>
    <property type="evidence" value="ECO:0007669"/>
    <property type="project" value="UniProtKB-KW"/>
</dbReference>
<protein>
    <recommendedName>
        <fullName evidence="4">Cytochrome bc1 complex Rieske iron-sulfur subunit</fullName>
    </recommendedName>
    <alternativeName>
        <fullName evidence="18">Cytochrome bc1 reductase complex subunit QcrA</fullName>
    </alternativeName>
    <alternativeName>
        <fullName evidence="19">Rieske iron-sulfur protein</fullName>
    </alternativeName>
</protein>
<evidence type="ECO:0000256" key="7">
    <source>
        <dbReference type="ARBA" id="ARBA00022660"/>
    </source>
</evidence>
<evidence type="ECO:0000256" key="22">
    <source>
        <dbReference type="SAM" id="Phobius"/>
    </source>
</evidence>
<comment type="similarity">
    <text evidence="3">Belongs to the Rieske iron-sulfur protein family.</text>
</comment>
<dbReference type="EMBL" id="VDFQ02000002">
    <property type="protein sequence ID" value="KAA1423527.1"/>
    <property type="molecule type" value="Genomic_DNA"/>
</dbReference>
<comment type="caution">
    <text evidence="24">The sequence shown here is derived from an EMBL/GenBank/DDBJ whole genome shotgun (WGS) entry which is preliminary data.</text>
</comment>
<dbReference type="GO" id="GO:0016705">
    <property type="term" value="F:oxidoreductase activity, acting on paired donors, with incorporation or reduction of molecular oxygen"/>
    <property type="evidence" value="ECO:0007669"/>
    <property type="project" value="UniProtKB-ARBA"/>
</dbReference>
<keyword evidence="9" id="KW-0001">2Fe-2S</keyword>
<evidence type="ECO:0000256" key="8">
    <source>
        <dbReference type="ARBA" id="ARBA00022692"/>
    </source>
</evidence>
<keyword evidence="6" id="KW-1003">Cell membrane</keyword>
<feature type="transmembrane region" description="Helical" evidence="22">
    <location>
        <begin position="62"/>
        <end position="83"/>
    </location>
</feature>
<keyword evidence="15" id="KW-0411">Iron-sulfur</keyword>
<dbReference type="GO" id="GO:0005886">
    <property type="term" value="C:plasma membrane"/>
    <property type="evidence" value="ECO:0007669"/>
    <property type="project" value="UniProtKB-SubCell"/>
</dbReference>
<evidence type="ECO:0000256" key="1">
    <source>
        <dbReference type="ARBA" id="ARBA00002494"/>
    </source>
</evidence>
<evidence type="ECO:0000256" key="4">
    <source>
        <dbReference type="ARBA" id="ARBA00015816"/>
    </source>
</evidence>
<evidence type="ECO:0000256" key="14">
    <source>
        <dbReference type="ARBA" id="ARBA00023004"/>
    </source>
</evidence>
<organism evidence="24 25">
    <name type="scientific">Mumia zhuanghuii</name>
    <dbReference type="NCBI Taxonomy" id="2585211"/>
    <lineage>
        <taxon>Bacteria</taxon>
        <taxon>Bacillati</taxon>
        <taxon>Actinomycetota</taxon>
        <taxon>Actinomycetes</taxon>
        <taxon>Propionibacteriales</taxon>
        <taxon>Nocardioidaceae</taxon>
        <taxon>Mumia</taxon>
    </lineage>
</organism>
<dbReference type="PROSITE" id="PS51296">
    <property type="entry name" value="RIESKE"/>
    <property type="match status" value="1"/>
</dbReference>
<evidence type="ECO:0000256" key="9">
    <source>
        <dbReference type="ARBA" id="ARBA00022714"/>
    </source>
</evidence>
<dbReference type="RefSeq" id="WP_149769047.1">
    <property type="nucleotide sequence ID" value="NZ_VDFQ02000002.1"/>
</dbReference>
<feature type="region of interest" description="Disordered" evidence="21">
    <location>
        <begin position="1"/>
        <end position="50"/>
    </location>
</feature>
<evidence type="ECO:0000256" key="5">
    <source>
        <dbReference type="ARBA" id="ARBA00022448"/>
    </source>
</evidence>
<dbReference type="InterPro" id="IPR005805">
    <property type="entry name" value="Rieske_Fe-S_prot_C"/>
</dbReference>
<evidence type="ECO:0000256" key="3">
    <source>
        <dbReference type="ARBA" id="ARBA00010651"/>
    </source>
</evidence>
<reference evidence="24 25" key="1">
    <citation type="submission" date="2019-09" db="EMBL/GenBank/DDBJ databases">
        <title>Mumia zhuanghuii sp. nov. isolated from the intestinal contents of plateau pika (Ochotona curzoniae) in the Qinghai-Tibet plateau of China.</title>
        <authorList>
            <person name="Tian Z."/>
        </authorList>
    </citation>
    <scope>NUCLEOTIDE SEQUENCE [LARGE SCALE GENOMIC DNA]</scope>
    <source>
        <strain evidence="25">350</strain>
    </source>
</reference>
<dbReference type="Pfam" id="PF00355">
    <property type="entry name" value="Rieske"/>
    <property type="match status" value="1"/>
</dbReference>
<evidence type="ECO:0000313" key="24">
    <source>
        <dbReference type="EMBL" id="KAA1423527.1"/>
    </source>
</evidence>
<evidence type="ECO:0000256" key="12">
    <source>
        <dbReference type="ARBA" id="ARBA00022989"/>
    </source>
</evidence>
<dbReference type="GO" id="GO:0004497">
    <property type="term" value="F:monooxygenase activity"/>
    <property type="evidence" value="ECO:0007669"/>
    <property type="project" value="UniProtKB-ARBA"/>
</dbReference>
<keyword evidence="12 22" id="KW-1133">Transmembrane helix</keyword>
<evidence type="ECO:0000256" key="19">
    <source>
        <dbReference type="ARBA" id="ARBA00032409"/>
    </source>
</evidence>
<dbReference type="Pfam" id="PF19297">
    <property type="entry name" value="QcrA_N"/>
    <property type="match status" value="1"/>
</dbReference>
<keyword evidence="14" id="KW-0408">Iron</keyword>
<keyword evidence="5" id="KW-0813">Transport</keyword>
<dbReference type="InterPro" id="IPR045603">
    <property type="entry name" value="QcrA_N"/>
</dbReference>
<evidence type="ECO:0000256" key="18">
    <source>
        <dbReference type="ARBA" id="ARBA00029586"/>
    </source>
</evidence>
<comment type="subcellular location">
    <subcellularLocation>
        <location evidence="2">Cell membrane</location>
        <topology evidence="2">Multi-pass membrane protein</topology>
    </subcellularLocation>
</comment>